<evidence type="ECO:0000313" key="2">
    <source>
        <dbReference type="EMBL" id="SIT69592.1"/>
    </source>
</evidence>
<evidence type="ECO:0000313" key="3">
    <source>
        <dbReference type="Proteomes" id="UP000223759"/>
    </source>
</evidence>
<feature type="region of interest" description="Disordered" evidence="1">
    <location>
        <begin position="18"/>
        <end position="83"/>
    </location>
</feature>
<dbReference type="AlphaFoldDB" id="A0A1R3VZT0"/>
<gene>
    <name evidence="2" type="ORF">SAMN05216526_1119</name>
</gene>
<dbReference type="EMBL" id="FTPK01000002">
    <property type="protein sequence ID" value="SIT69592.1"/>
    <property type="molecule type" value="Genomic_DNA"/>
</dbReference>
<dbReference type="Proteomes" id="UP000223759">
    <property type="component" value="Unassembled WGS sequence"/>
</dbReference>
<accession>A0A1R3VZT0</accession>
<feature type="compositionally biased region" description="Low complexity" evidence="1">
    <location>
        <begin position="23"/>
        <end position="32"/>
    </location>
</feature>
<proteinExistence type="predicted"/>
<keyword evidence="3" id="KW-1185">Reference proteome</keyword>
<organism evidence="2 3">
    <name type="scientific">Ectothiorhodosinus mongolicus</name>
    <dbReference type="NCBI Taxonomy" id="233100"/>
    <lineage>
        <taxon>Bacteria</taxon>
        <taxon>Pseudomonadati</taxon>
        <taxon>Pseudomonadota</taxon>
        <taxon>Gammaproteobacteria</taxon>
        <taxon>Chromatiales</taxon>
        <taxon>Ectothiorhodospiraceae</taxon>
        <taxon>Ectothiorhodosinus</taxon>
    </lineage>
</organism>
<dbReference type="STRING" id="233100.SAMN05216526_1119"/>
<dbReference type="RefSeq" id="WP_076755521.1">
    <property type="nucleotide sequence ID" value="NZ_CP023018.1"/>
</dbReference>
<reference evidence="2 3" key="1">
    <citation type="submission" date="2017-01" db="EMBL/GenBank/DDBJ databases">
        <authorList>
            <person name="Mah S.A."/>
            <person name="Swanson W.J."/>
            <person name="Moy G.W."/>
            <person name="Vacquier V.D."/>
        </authorList>
    </citation>
    <scope>NUCLEOTIDE SEQUENCE [LARGE SCALE GENOMIC DNA]</scope>
    <source>
        <strain evidence="2 3">M9</strain>
    </source>
</reference>
<protein>
    <submittedName>
        <fullName evidence="2">Uncharacterized protein</fullName>
    </submittedName>
</protein>
<evidence type="ECO:0000256" key="1">
    <source>
        <dbReference type="SAM" id="MobiDB-lite"/>
    </source>
</evidence>
<sequence>MSNMKDKLAANLRQVKAAATETPVAKPAVKPKTPAKPKTRAAAEKAAPARRAVAKPKKTASSVTRSEPKAKASNLFPTRIWPD</sequence>
<name>A0A1R3VZT0_9GAMM</name>